<accession>A0A2L2SWY7</accession>
<dbReference type="Proteomes" id="UP000245910">
    <property type="component" value="Chromosome II"/>
</dbReference>
<dbReference type="AlphaFoldDB" id="A0A2L2SWY7"/>
<dbReference type="EMBL" id="LN649230">
    <property type="protein sequence ID" value="CEI62334.1"/>
    <property type="molecule type" value="Genomic_DNA"/>
</dbReference>
<keyword evidence="2" id="KW-1185">Reference proteome</keyword>
<protein>
    <submittedName>
        <fullName evidence="1">Uncharacterized protein</fullName>
    </submittedName>
</protein>
<evidence type="ECO:0000313" key="1">
    <source>
        <dbReference type="EMBL" id="CEI62334.1"/>
    </source>
</evidence>
<proteinExistence type="predicted"/>
<sequence length="69" mass="7551">MVFLCSGIVTLPSIVSRFPSSLCPHVAQIEPQFSTNQSHARLAQSVERETLTSTRSQGCGFDPRIGLFL</sequence>
<evidence type="ECO:0000313" key="2">
    <source>
        <dbReference type="Proteomes" id="UP000245910"/>
    </source>
</evidence>
<reference evidence="2" key="1">
    <citation type="submission" date="2014-10" db="EMBL/GenBank/DDBJ databases">
        <authorList>
            <person name="King R."/>
        </authorList>
    </citation>
    <scope>NUCLEOTIDE SEQUENCE [LARGE SCALE GENOMIC DNA]</scope>
    <source>
        <strain evidence="2">A3/5</strain>
    </source>
</reference>
<organism evidence="1 2">
    <name type="scientific">Fusarium venenatum</name>
    <dbReference type="NCBI Taxonomy" id="56646"/>
    <lineage>
        <taxon>Eukaryota</taxon>
        <taxon>Fungi</taxon>
        <taxon>Dikarya</taxon>
        <taxon>Ascomycota</taxon>
        <taxon>Pezizomycotina</taxon>
        <taxon>Sordariomycetes</taxon>
        <taxon>Hypocreomycetidae</taxon>
        <taxon>Hypocreales</taxon>
        <taxon>Nectriaceae</taxon>
        <taxon>Fusarium</taxon>
    </lineage>
</organism>
<name>A0A2L2SWY7_9HYPO</name>